<evidence type="ECO:0000313" key="1">
    <source>
        <dbReference type="EMBL" id="CAI9301167.1"/>
    </source>
</evidence>
<dbReference type="SUPFAM" id="SSF54001">
    <property type="entry name" value="Cysteine proteinases"/>
    <property type="match status" value="1"/>
</dbReference>
<dbReference type="AlphaFoldDB" id="A0AA36EMD8"/>
<dbReference type="Gene3D" id="3.40.395.10">
    <property type="entry name" value="Adenoviral Proteinase, Chain A"/>
    <property type="match status" value="1"/>
</dbReference>
<sequence>MESLYANIEVFGEVLDTWVDLLNHQELERDFGNSPYRLFLKVVVSENFHDSTDGYKKILNIKDIDMVFFPVVISAHIFVIVFNLKKPSIEILDNSAVEGDYEAKYGVLLKPLAKMLDLAEKYQKVDFKVRTDHAYEAMETIQKRLKEY</sequence>
<name>A0AA36EMD8_LACSI</name>
<keyword evidence="2" id="KW-1185">Reference proteome</keyword>
<accession>A0AA36EMD8</accession>
<dbReference type="Proteomes" id="UP001177003">
    <property type="component" value="Chromosome 9"/>
</dbReference>
<dbReference type="InterPro" id="IPR038765">
    <property type="entry name" value="Papain-like_cys_pep_sf"/>
</dbReference>
<organism evidence="1 2">
    <name type="scientific">Lactuca saligna</name>
    <name type="common">Willowleaf lettuce</name>
    <dbReference type="NCBI Taxonomy" id="75948"/>
    <lineage>
        <taxon>Eukaryota</taxon>
        <taxon>Viridiplantae</taxon>
        <taxon>Streptophyta</taxon>
        <taxon>Embryophyta</taxon>
        <taxon>Tracheophyta</taxon>
        <taxon>Spermatophyta</taxon>
        <taxon>Magnoliopsida</taxon>
        <taxon>eudicotyledons</taxon>
        <taxon>Gunneridae</taxon>
        <taxon>Pentapetalae</taxon>
        <taxon>asterids</taxon>
        <taxon>campanulids</taxon>
        <taxon>Asterales</taxon>
        <taxon>Asteraceae</taxon>
        <taxon>Cichorioideae</taxon>
        <taxon>Cichorieae</taxon>
        <taxon>Lactucinae</taxon>
        <taxon>Lactuca</taxon>
    </lineage>
</organism>
<protein>
    <submittedName>
        <fullName evidence="1">Uncharacterized protein</fullName>
    </submittedName>
</protein>
<gene>
    <name evidence="1" type="ORF">LSALG_LOCUS39739</name>
</gene>
<reference evidence="1" key="1">
    <citation type="submission" date="2023-04" db="EMBL/GenBank/DDBJ databases">
        <authorList>
            <person name="Vijverberg K."/>
            <person name="Xiong W."/>
            <person name="Schranz E."/>
        </authorList>
    </citation>
    <scope>NUCLEOTIDE SEQUENCE</scope>
</reference>
<dbReference type="EMBL" id="OX465085">
    <property type="protein sequence ID" value="CAI9301167.1"/>
    <property type="molecule type" value="Genomic_DNA"/>
</dbReference>
<evidence type="ECO:0000313" key="2">
    <source>
        <dbReference type="Proteomes" id="UP001177003"/>
    </source>
</evidence>
<proteinExistence type="predicted"/>